<name>A0A1Y0B0L8_9LAMI</name>
<protein>
    <submittedName>
        <fullName evidence="1">Uncharacterized protein</fullName>
    </submittedName>
</protein>
<gene>
    <name evidence="1" type="ORF">AEK19_MT0691</name>
</gene>
<evidence type="ECO:0000313" key="1">
    <source>
        <dbReference type="EMBL" id="ART30939.1"/>
    </source>
</evidence>
<dbReference type="EMBL" id="KY774314">
    <property type="protein sequence ID" value="ART30939.1"/>
    <property type="molecule type" value="Genomic_DNA"/>
</dbReference>
<keyword evidence="1" id="KW-0496">Mitochondrion</keyword>
<geneLocation type="mitochondrion" evidence="1"/>
<sequence length="54" mass="6140">MEVVCNVLSPTTRGKNKSMLIIELEQLFNLIFYSFIVSKHKSKSRADILSELPA</sequence>
<dbReference type="AlphaFoldDB" id="A0A1Y0B0L8"/>
<reference evidence="1" key="1">
    <citation type="submission" date="2017-03" db="EMBL/GenBank/DDBJ databases">
        <title>The mitochondrial genome of the carnivorous plant Utricularia reniformis (Lentibulariaceae): structure, comparative analysis and evolutionary landmarks.</title>
        <authorList>
            <person name="Silva S.R."/>
            <person name="Alvarenga D.O."/>
            <person name="Michael T.P."/>
            <person name="Miranda V.F.O."/>
            <person name="Varani A.M."/>
        </authorList>
    </citation>
    <scope>NUCLEOTIDE SEQUENCE</scope>
</reference>
<accession>A0A1Y0B0L8</accession>
<organism evidence="1">
    <name type="scientific">Utricularia reniformis</name>
    <dbReference type="NCBI Taxonomy" id="192314"/>
    <lineage>
        <taxon>Eukaryota</taxon>
        <taxon>Viridiplantae</taxon>
        <taxon>Streptophyta</taxon>
        <taxon>Embryophyta</taxon>
        <taxon>Tracheophyta</taxon>
        <taxon>Spermatophyta</taxon>
        <taxon>Magnoliopsida</taxon>
        <taxon>eudicotyledons</taxon>
        <taxon>Gunneridae</taxon>
        <taxon>Pentapetalae</taxon>
        <taxon>asterids</taxon>
        <taxon>lamiids</taxon>
        <taxon>Lamiales</taxon>
        <taxon>Lentibulariaceae</taxon>
        <taxon>Utricularia</taxon>
    </lineage>
</organism>
<proteinExistence type="predicted"/>